<feature type="transmembrane region" description="Helical" evidence="6">
    <location>
        <begin position="68"/>
        <end position="89"/>
    </location>
</feature>
<comment type="caution">
    <text evidence="7">The sequence shown here is derived from an EMBL/GenBank/DDBJ whole genome shotgun (WGS) entry which is preliminary data.</text>
</comment>
<dbReference type="PANTHER" id="PTHR45649">
    <property type="entry name" value="AMINO-ACID PERMEASE BAT1"/>
    <property type="match status" value="1"/>
</dbReference>
<evidence type="ECO:0000256" key="3">
    <source>
        <dbReference type="ARBA" id="ARBA00022692"/>
    </source>
</evidence>
<accession>A0A3A2ZIW7</accession>
<feature type="transmembrane region" description="Helical" evidence="6">
    <location>
        <begin position="31"/>
        <end position="56"/>
    </location>
</feature>
<sequence length="118" mass="13123">MSRTINNIAYLIPILTNVLVGRRTMHRGPFYIGNLAGMSVNIITVAWLVFAIVFFSFPYEMPVKASNMNYTCACVGGFLVIEIVWWAVAGSKYSRTMKKASEEDANAARTMMISTGDK</sequence>
<keyword evidence="8" id="KW-1185">Reference proteome</keyword>
<evidence type="ECO:0000313" key="7">
    <source>
        <dbReference type="EMBL" id="RJE23189.1"/>
    </source>
</evidence>
<keyword evidence="3 6" id="KW-0812">Transmembrane</keyword>
<reference evidence="8" key="1">
    <citation type="submission" date="2017-02" db="EMBL/GenBank/DDBJ databases">
        <authorList>
            <person name="Tafer H."/>
            <person name="Lopandic K."/>
        </authorList>
    </citation>
    <scope>NUCLEOTIDE SEQUENCE [LARGE SCALE GENOMIC DNA]</scope>
    <source>
        <strain evidence="8">CBS 366.77</strain>
    </source>
</reference>
<evidence type="ECO:0000256" key="4">
    <source>
        <dbReference type="ARBA" id="ARBA00022989"/>
    </source>
</evidence>
<dbReference type="STRING" id="2070753.A0A3A2ZIW7"/>
<evidence type="ECO:0000256" key="5">
    <source>
        <dbReference type="ARBA" id="ARBA00023136"/>
    </source>
</evidence>
<dbReference type="Proteomes" id="UP000266188">
    <property type="component" value="Unassembled WGS sequence"/>
</dbReference>
<proteinExistence type="predicted"/>
<dbReference type="AlphaFoldDB" id="A0A3A2ZIW7"/>
<keyword evidence="2" id="KW-0813">Transport</keyword>
<keyword evidence="4 6" id="KW-1133">Transmembrane helix</keyword>
<keyword evidence="5 6" id="KW-0472">Membrane</keyword>
<dbReference type="EMBL" id="MVGC01000132">
    <property type="protein sequence ID" value="RJE23189.1"/>
    <property type="molecule type" value="Genomic_DNA"/>
</dbReference>
<evidence type="ECO:0000256" key="1">
    <source>
        <dbReference type="ARBA" id="ARBA00004141"/>
    </source>
</evidence>
<dbReference type="OrthoDB" id="2417308at2759"/>
<evidence type="ECO:0000256" key="2">
    <source>
        <dbReference type="ARBA" id="ARBA00022448"/>
    </source>
</evidence>
<comment type="subcellular location">
    <subcellularLocation>
        <location evidence="1">Membrane</location>
        <topology evidence="1">Multi-pass membrane protein</topology>
    </subcellularLocation>
</comment>
<protein>
    <submittedName>
        <fullName evidence="7">Choline transport protein</fullName>
    </submittedName>
</protein>
<dbReference type="GO" id="GO:0016020">
    <property type="term" value="C:membrane"/>
    <property type="evidence" value="ECO:0007669"/>
    <property type="project" value="UniProtKB-SubCell"/>
</dbReference>
<dbReference type="PANTHER" id="PTHR45649:SF20">
    <property type="entry name" value="TRANSPORTER, PUTATIVE (EUROFUNG)-RELATED"/>
    <property type="match status" value="1"/>
</dbReference>
<organism evidence="7 8">
    <name type="scientific">Aspergillus sclerotialis</name>
    <dbReference type="NCBI Taxonomy" id="2070753"/>
    <lineage>
        <taxon>Eukaryota</taxon>
        <taxon>Fungi</taxon>
        <taxon>Dikarya</taxon>
        <taxon>Ascomycota</taxon>
        <taxon>Pezizomycotina</taxon>
        <taxon>Eurotiomycetes</taxon>
        <taxon>Eurotiomycetidae</taxon>
        <taxon>Eurotiales</taxon>
        <taxon>Aspergillaceae</taxon>
        <taxon>Aspergillus</taxon>
        <taxon>Aspergillus subgen. Polypaecilum</taxon>
    </lineage>
</organism>
<gene>
    <name evidence="7" type="ORF">PHISCL_04496</name>
</gene>
<evidence type="ECO:0000256" key="6">
    <source>
        <dbReference type="SAM" id="Phobius"/>
    </source>
</evidence>
<name>A0A3A2ZIW7_9EURO</name>
<dbReference type="GO" id="GO:0022857">
    <property type="term" value="F:transmembrane transporter activity"/>
    <property type="evidence" value="ECO:0007669"/>
    <property type="project" value="UniProtKB-ARBA"/>
</dbReference>
<evidence type="ECO:0000313" key="8">
    <source>
        <dbReference type="Proteomes" id="UP000266188"/>
    </source>
</evidence>